<evidence type="ECO:0000313" key="3">
    <source>
        <dbReference type="Proteomes" id="UP001500503"/>
    </source>
</evidence>
<gene>
    <name evidence="2" type="ORF">GCM10023191_077510</name>
</gene>
<comment type="caution">
    <text evidence="2">The sequence shown here is derived from an EMBL/GenBank/DDBJ whole genome shotgun (WGS) entry which is preliminary data.</text>
</comment>
<keyword evidence="1" id="KW-1133">Transmembrane helix</keyword>
<evidence type="ECO:0000313" key="2">
    <source>
        <dbReference type="EMBL" id="GAA4512188.1"/>
    </source>
</evidence>
<dbReference type="EMBL" id="BAABHF010000046">
    <property type="protein sequence ID" value="GAA4512188.1"/>
    <property type="molecule type" value="Genomic_DNA"/>
</dbReference>
<keyword evidence="3" id="KW-1185">Reference proteome</keyword>
<proteinExistence type="predicted"/>
<evidence type="ECO:0000256" key="1">
    <source>
        <dbReference type="SAM" id="Phobius"/>
    </source>
</evidence>
<dbReference type="RefSeq" id="WP_345472529.1">
    <property type="nucleotide sequence ID" value="NZ_BAABHF010000046.1"/>
</dbReference>
<feature type="transmembrane region" description="Helical" evidence="1">
    <location>
        <begin position="93"/>
        <end position="113"/>
    </location>
</feature>
<organism evidence="2 3">
    <name type="scientific">Actinoallomurus oryzae</name>
    <dbReference type="NCBI Taxonomy" id="502180"/>
    <lineage>
        <taxon>Bacteria</taxon>
        <taxon>Bacillati</taxon>
        <taxon>Actinomycetota</taxon>
        <taxon>Actinomycetes</taxon>
        <taxon>Streptosporangiales</taxon>
        <taxon>Thermomonosporaceae</taxon>
        <taxon>Actinoallomurus</taxon>
    </lineage>
</organism>
<protein>
    <recommendedName>
        <fullName evidence="4">DUF1440 domain-containing protein</fullName>
    </recommendedName>
</protein>
<evidence type="ECO:0008006" key="4">
    <source>
        <dbReference type="Google" id="ProtNLM"/>
    </source>
</evidence>
<keyword evidence="1" id="KW-0812">Transmembrane</keyword>
<dbReference type="Proteomes" id="UP001500503">
    <property type="component" value="Unassembled WGS sequence"/>
</dbReference>
<sequence length="150" mass="16215">MPDAASTVRAGVRGLIAAMAMSGLRDFTANIGLLEKSPPEVIIERHAPKKVKRLATEHRSAIIELVHWAYGAAGGAAFGLLPCRLRANPYVGPLYGLVVWLGFELGIGPLLGVQYREQRRLAHRAMLAIDHMMYGTVVAGRLAPAPEVRP</sequence>
<name>A0ABP8QWW9_9ACTN</name>
<feature type="transmembrane region" description="Helical" evidence="1">
    <location>
        <begin position="61"/>
        <end position="81"/>
    </location>
</feature>
<accession>A0ABP8QWW9</accession>
<reference evidence="3" key="1">
    <citation type="journal article" date="2019" name="Int. J. Syst. Evol. Microbiol.">
        <title>The Global Catalogue of Microorganisms (GCM) 10K type strain sequencing project: providing services to taxonomists for standard genome sequencing and annotation.</title>
        <authorList>
            <consortium name="The Broad Institute Genomics Platform"/>
            <consortium name="The Broad Institute Genome Sequencing Center for Infectious Disease"/>
            <person name="Wu L."/>
            <person name="Ma J."/>
        </authorList>
    </citation>
    <scope>NUCLEOTIDE SEQUENCE [LARGE SCALE GENOMIC DNA]</scope>
    <source>
        <strain evidence="3">JCM 17933</strain>
    </source>
</reference>
<keyword evidence="1" id="KW-0472">Membrane</keyword>